<dbReference type="SMART" id="SM00382">
    <property type="entry name" value="AAA"/>
    <property type="match status" value="1"/>
</dbReference>
<dbReference type="AlphaFoldDB" id="A0A829H2I3"/>
<dbReference type="PANTHER" id="PTHR23077">
    <property type="entry name" value="AAA-FAMILY ATPASE"/>
    <property type="match status" value="1"/>
</dbReference>
<accession>A0A829H2I3</accession>
<keyword evidence="2" id="KW-0804">Transcription</keyword>
<dbReference type="InterPro" id="IPR027417">
    <property type="entry name" value="P-loop_NTPase"/>
</dbReference>
<organism evidence="4 5">
    <name type="scientific">Lacticaseibacillus paracasei subsp. paracasei Lpp41</name>
    <dbReference type="NCBI Taxonomy" id="1256208"/>
    <lineage>
        <taxon>Bacteria</taxon>
        <taxon>Bacillati</taxon>
        <taxon>Bacillota</taxon>
        <taxon>Bacilli</taxon>
        <taxon>Lactobacillales</taxon>
        <taxon>Lactobacillaceae</taxon>
        <taxon>Lacticaseibacillus</taxon>
    </lineage>
</organism>
<dbReference type="InterPro" id="IPR050168">
    <property type="entry name" value="AAA_ATPase_domain"/>
</dbReference>
<evidence type="ECO:0000259" key="3">
    <source>
        <dbReference type="PROSITE" id="PS51000"/>
    </source>
</evidence>
<feature type="domain" description="HTH deoR-type" evidence="3">
    <location>
        <begin position="325"/>
        <end position="364"/>
    </location>
</feature>
<dbReference type="Pfam" id="PF00004">
    <property type="entry name" value="AAA"/>
    <property type="match status" value="1"/>
</dbReference>
<evidence type="ECO:0000313" key="5">
    <source>
        <dbReference type="Proteomes" id="UP000014244"/>
    </source>
</evidence>
<dbReference type="Gene3D" id="3.40.50.300">
    <property type="entry name" value="P-loop containing nucleotide triphosphate hydrolases"/>
    <property type="match status" value="1"/>
</dbReference>
<dbReference type="Proteomes" id="UP000014244">
    <property type="component" value="Unassembled WGS sequence"/>
</dbReference>
<dbReference type="GO" id="GO:0005524">
    <property type="term" value="F:ATP binding"/>
    <property type="evidence" value="ECO:0007669"/>
    <property type="project" value="InterPro"/>
</dbReference>
<dbReference type="PROSITE" id="PS51000">
    <property type="entry name" value="HTH_DEOR_2"/>
    <property type="match status" value="1"/>
</dbReference>
<gene>
    <name evidence="4" type="ORF">Lpp41_16625</name>
</gene>
<reference evidence="4 5" key="1">
    <citation type="journal article" date="2013" name="PLoS ONE">
        <title>Lactobacillus paracasei comparative genomics: towards species pan-genome definition and exploitation of diversity.</title>
        <authorList>
            <person name="Smokvina T."/>
            <person name="Wels M."/>
            <person name="Polka J."/>
            <person name="Chervaux C."/>
            <person name="Brisse S."/>
            <person name="Boekhorst J."/>
            <person name="van Hylckama Vlieg J.E."/>
            <person name="Siezen R.J."/>
        </authorList>
    </citation>
    <scope>NUCLEOTIDE SEQUENCE [LARGE SCALE GENOMIC DNA]</scope>
    <source>
        <strain evidence="4 5">Lpp41</strain>
    </source>
</reference>
<dbReference type="SUPFAM" id="SSF52540">
    <property type="entry name" value="P-loop containing nucleoside triphosphate hydrolases"/>
    <property type="match status" value="1"/>
</dbReference>
<dbReference type="InterPro" id="IPR003593">
    <property type="entry name" value="AAA+_ATPase"/>
</dbReference>
<sequence>MATSLYTLITQLVNAHFTDDNASFESVLLSIIRVVSADTSKIAQKNAHEMAHLLKEHQAGMSATMYTRSVSREMPVSDEEFYQVVSPKTRLDDLVLSAEVMDQVQSIILSRKKIDILMTQKIPAISKVLINGKPGTGKSSLAAAIANSLQVPLLVIKLPLLFSSYLGDSGRNMLNTFKQIEMQKAVILFDEFDSIATNRNGRNDIGEIRRVVNTLLTLLDNWQGRGLIIATTNNSNDLDDAIWRRFDMSMSMTLPPYEERLQLWQRYTQSKLTRPQLELIGQATPDWAPAEIKLLAEQALREYVLKQKPIFGSISSQLSWNNISRSDRKELLMQLRDANPELSTRELGEIVGLSKSTVQRDLNN</sequence>
<name>A0A829H2I3_LACPA</name>
<dbReference type="GO" id="GO:0003700">
    <property type="term" value="F:DNA-binding transcription factor activity"/>
    <property type="evidence" value="ECO:0007669"/>
    <property type="project" value="InterPro"/>
</dbReference>
<dbReference type="EMBL" id="ANKE01000801">
    <property type="protein sequence ID" value="EPC69840.1"/>
    <property type="molecule type" value="Genomic_DNA"/>
</dbReference>
<proteinExistence type="predicted"/>
<evidence type="ECO:0000256" key="1">
    <source>
        <dbReference type="ARBA" id="ARBA00023015"/>
    </source>
</evidence>
<comment type="caution">
    <text evidence="4">The sequence shown here is derived from an EMBL/GenBank/DDBJ whole genome shotgun (WGS) entry which is preliminary data.</text>
</comment>
<dbReference type="GO" id="GO:0016887">
    <property type="term" value="F:ATP hydrolysis activity"/>
    <property type="evidence" value="ECO:0007669"/>
    <property type="project" value="InterPro"/>
</dbReference>
<dbReference type="CDD" id="cd19481">
    <property type="entry name" value="RecA-like_protease"/>
    <property type="match status" value="1"/>
</dbReference>
<keyword evidence="1" id="KW-0805">Transcription regulation</keyword>
<protein>
    <recommendedName>
        <fullName evidence="3">HTH deoR-type domain-containing protein</fullName>
    </recommendedName>
</protein>
<dbReference type="InterPro" id="IPR001034">
    <property type="entry name" value="DeoR_HTH"/>
</dbReference>
<dbReference type="InterPro" id="IPR003959">
    <property type="entry name" value="ATPase_AAA_core"/>
</dbReference>
<evidence type="ECO:0000313" key="4">
    <source>
        <dbReference type="EMBL" id="EPC69840.1"/>
    </source>
</evidence>
<dbReference type="PANTHER" id="PTHR23077:SF198">
    <property type="entry name" value="ATP-DEPENDENT ZINC METALLOPROTEASE FTSH"/>
    <property type="match status" value="1"/>
</dbReference>
<evidence type="ECO:0000256" key="2">
    <source>
        <dbReference type="ARBA" id="ARBA00023163"/>
    </source>
</evidence>